<evidence type="ECO:0000256" key="1">
    <source>
        <dbReference type="ARBA" id="ARBA00005189"/>
    </source>
</evidence>
<name>A0A286T799_9GAMM</name>
<dbReference type="GO" id="GO:0003841">
    <property type="term" value="F:1-acylglycerol-3-phosphate O-acyltransferase activity"/>
    <property type="evidence" value="ECO:0007669"/>
    <property type="project" value="TreeGrafter"/>
</dbReference>
<sequence length="258" mass="27916">MGRCRSWLKALAIAAMFAAGIAAVSTLMPALRLLAGRRAAAFNDAIVVSWNRAVCRILNLHLHIHGRPDGNARLVVANHVSWLDIIALGAQGPCLFVAKREVADWPIMGYLAKGIGTLFVQRGDAAQSAAVAEQMAWQLRQGKRLVLFPEGTTTTGDRVLRFHGKLFQAAQLAGARVQAVALRYHGEARECAPFVGEDEFLPHLLGILQLDRIDLHVHYCASVAPGPGRNELAQTTRRQIVAALETHSPSCGLAVMNP</sequence>
<keyword evidence="3 7" id="KW-0808">Transferase</keyword>
<dbReference type="GO" id="GO:0006654">
    <property type="term" value="P:phosphatidic acid biosynthetic process"/>
    <property type="evidence" value="ECO:0007669"/>
    <property type="project" value="TreeGrafter"/>
</dbReference>
<dbReference type="InterPro" id="IPR002123">
    <property type="entry name" value="Plipid/glycerol_acylTrfase"/>
</dbReference>
<evidence type="ECO:0000313" key="7">
    <source>
        <dbReference type="EMBL" id="BBA32008.1"/>
    </source>
</evidence>
<comment type="pathway">
    <text evidence="1">Lipid metabolism.</text>
</comment>
<accession>A0A286T799</accession>
<dbReference type="EMBL" id="AP017928">
    <property type="protein sequence ID" value="BBA32008.1"/>
    <property type="molecule type" value="Genomic_DNA"/>
</dbReference>
<keyword evidence="8" id="KW-1185">Reference proteome</keyword>
<protein>
    <submittedName>
        <fullName evidence="7">Phospholipid/glycerol acyltransferase</fullName>
    </submittedName>
</protein>
<evidence type="ECO:0000256" key="5">
    <source>
        <dbReference type="ARBA" id="ARBA00023315"/>
    </source>
</evidence>
<keyword evidence="5 7" id="KW-0012">Acyltransferase</keyword>
<dbReference type="RefSeq" id="WP_119627873.1">
    <property type="nucleotide sequence ID" value="NZ_AP017928.1"/>
</dbReference>
<dbReference type="CDD" id="cd07989">
    <property type="entry name" value="LPLAT_AGPAT-like"/>
    <property type="match status" value="1"/>
</dbReference>
<dbReference type="AlphaFoldDB" id="A0A286T799"/>
<feature type="domain" description="Phospholipid/glycerol acyltransferase" evidence="6">
    <location>
        <begin position="73"/>
        <end position="185"/>
    </location>
</feature>
<dbReference type="Pfam" id="PF01553">
    <property type="entry name" value="Acyltransferase"/>
    <property type="match status" value="1"/>
</dbReference>
<proteinExistence type="predicted"/>
<evidence type="ECO:0000256" key="3">
    <source>
        <dbReference type="ARBA" id="ARBA00022679"/>
    </source>
</evidence>
<dbReference type="KEGG" id="mmai:sS8_0038"/>
<dbReference type="OrthoDB" id="9806880at2"/>
<keyword evidence="2" id="KW-0444">Lipid biosynthesis</keyword>
<keyword evidence="4" id="KW-0443">Lipid metabolism</keyword>
<dbReference type="SMART" id="SM00563">
    <property type="entry name" value="PlsC"/>
    <property type="match status" value="1"/>
</dbReference>
<dbReference type="Proteomes" id="UP000266313">
    <property type="component" value="Chromosome"/>
</dbReference>
<evidence type="ECO:0000256" key="2">
    <source>
        <dbReference type="ARBA" id="ARBA00022516"/>
    </source>
</evidence>
<dbReference type="PANTHER" id="PTHR10434:SF64">
    <property type="entry name" value="1-ACYL-SN-GLYCEROL-3-PHOSPHATE ACYLTRANSFERASE-RELATED"/>
    <property type="match status" value="1"/>
</dbReference>
<gene>
    <name evidence="7" type="ORF">sS8_0038</name>
</gene>
<organism evidence="7 8">
    <name type="scientific">Methylocaldum marinum</name>
    <dbReference type="NCBI Taxonomy" id="1432792"/>
    <lineage>
        <taxon>Bacteria</taxon>
        <taxon>Pseudomonadati</taxon>
        <taxon>Pseudomonadota</taxon>
        <taxon>Gammaproteobacteria</taxon>
        <taxon>Methylococcales</taxon>
        <taxon>Methylococcaceae</taxon>
        <taxon>Methylocaldum</taxon>
    </lineage>
</organism>
<reference evidence="7 8" key="1">
    <citation type="submission" date="2016-12" db="EMBL/GenBank/DDBJ databases">
        <title>Genome sequencing of Methylocaldum marinum.</title>
        <authorList>
            <person name="Takeuchi M."/>
            <person name="Kamagata Y."/>
            <person name="Hiraoka S."/>
            <person name="Oshima K."/>
            <person name="Hattori M."/>
            <person name="Iwasaki W."/>
        </authorList>
    </citation>
    <scope>NUCLEOTIDE SEQUENCE [LARGE SCALE GENOMIC DNA]</scope>
    <source>
        <strain evidence="7 8">S8</strain>
    </source>
</reference>
<dbReference type="SUPFAM" id="SSF69593">
    <property type="entry name" value="Glycerol-3-phosphate (1)-acyltransferase"/>
    <property type="match status" value="1"/>
</dbReference>
<evidence type="ECO:0000313" key="8">
    <source>
        <dbReference type="Proteomes" id="UP000266313"/>
    </source>
</evidence>
<evidence type="ECO:0000259" key="6">
    <source>
        <dbReference type="SMART" id="SM00563"/>
    </source>
</evidence>
<evidence type="ECO:0000256" key="4">
    <source>
        <dbReference type="ARBA" id="ARBA00023098"/>
    </source>
</evidence>
<dbReference type="PANTHER" id="PTHR10434">
    <property type="entry name" value="1-ACYL-SN-GLYCEROL-3-PHOSPHATE ACYLTRANSFERASE"/>
    <property type="match status" value="1"/>
</dbReference>